<dbReference type="Proteomes" id="UP001303946">
    <property type="component" value="Chromosome"/>
</dbReference>
<evidence type="ECO:0000256" key="1">
    <source>
        <dbReference type="ARBA" id="ARBA00023122"/>
    </source>
</evidence>
<accession>A0ABZ0CMB4</accession>
<feature type="domain" description="CBS" evidence="4">
    <location>
        <begin position="8"/>
        <end position="66"/>
    </location>
</feature>
<dbReference type="CDD" id="cd04622">
    <property type="entry name" value="CBS_pair_HRP1_like"/>
    <property type="match status" value="1"/>
</dbReference>
<dbReference type="InterPro" id="IPR046342">
    <property type="entry name" value="CBS_dom_sf"/>
</dbReference>
<feature type="domain" description="CBS" evidence="4">
    <location>
        <begin position="73"/>
        <end position="129"/>
    </location>
</feature>
<keyword evidence="1 2" id="KW-0129">CBS domain</keyword>
<dbReference type="SMART" id="SM00116">
    <property type="entry name" value="CBS"/>
    <property type="match status" value="2"/>
</dbReference>
<dbReference type="Pfam" id="PF00571">
    <property type="entry name" value="CBS"/>
    <property type="match status" value="2"/>
</dbReference>
<organism evidence="5 6">
    <name type="scientific">Piscinibacter gummiphilus</name>
    <dbReference type="NCBI Taxonomy" id="946333"/>
    <lineage>
        <taxon>Bacteria</taxon>
        <taxon>Pseudomonadati</taxon>
        <taxon>Pseudomonadota</taxon>
        <taxon>Betaproteobacteria</taxon>
        <taxon>Burkholderiales</taxon>
        <taxon>Sphaerotilaceae</taxon>
        <taxon>Piscinibacter</taxon>
    </lineage>
</organism>
<feature type="region of interest" description="Disordered" evidence="3">
    <location>
        <begin position="130"/>
        <end position="150"/>
    </location>
</feature>
<sequence length="150" mass="16257">MTQIADVMTRGVRTLSPHDSVISAAQAMEEMDVGVIPVCDGDHLVGMVTDRDIVLRAVAHNRANDQTPLSHVMTAEPCWCYEDQSVDDVIEAMREAQLRRMPVVDRTQQLVGIVSLGDLAVKADEGKAGEALEQISEPAAPARPAPQTTR</sequence>
<dbReference type="EMBL" id="CP136336">
    <property type="protein sequence ID" value="WOB05978.1"/>
    <property type="molecule type" value="Genomic_DNA"/>
</dbReference>
<dbReference type="InterPro" id="IPR000644">
    <property type="entry name" value="CBS_dom"/>
</dbReference>
<reference evidence="5 6" key="1">
    <citation type="submission" date="2023-10" db="EMBL/GenBank/DDBJ databases">
        <title>Bacteria for the degradation of biodegradable plastic PBAT(Polybutylene adipate terephthalate).</title>
        <authorList>
            <person name="Weon H.-Y."/>
            <person name="Yeon J."/>
        </authorList>
    </citation>
    <scope>NUCLEOTIDE SEQUENCE [LARGE SCALE GENOMIC DNA]</scope>
    <source>
        <strain evidence="5 6">SBD 7-3</strain>
    </source>
</reference>
<protein>
    <submittedName>
        <fullName evidence="5">CBS domain-containing protein</fullName>
    </submittedName>
</protein>
<dbReference type="RefSeq" id="WP_316698149.1">
    <property type="nucleotide sequence ID" value="NZ_CP136336.1"/>
</dbReference>
<dbReference type="InterPro" id="IPR051257">
    <property type="entry name" value="Diverse_CBS-Domain"/>
</dbReference>
<evidence type="ECO:0000259" key="4">
    <source>
        <dbReference type="PROSITE" id="PS51371"/>
    </source>
</evidence>
<dbReference type="PANTHER" id="PTHR43080:SF2">
    <property type="entry name" value="CBS DOMAIN-CONTAINING PROTEIN"/>
    <property type="match status" value="1"/>
</dbReference>
<dbReference type="Gene3D" id="3.10.580.10">
    <property type="entry name" value="CBS-domain"/>
    <property type="match status" value="1"/>
</dbReference>
<proteinExistence type="predicted"/>
<gene>
    <name evidence="5" type="ORF">RXV79_13710</name>
</gene>
<keyword evidence="6" id="KW-1185">Reference proteome</keyword>
<evidence type="ECO:0000313" key="5">
    <source>
        <dbReference type="EMBL" id="WOB05978.1"/>
    </source>
</evidence>
<feature type="compositionally biased region" description="Low complexity" evidence="3">
    <location>
        <begin position="138"/>
        <end position="150"/>
    </location>
</feature>
<evidence type="ECO:0000256" key="2">
    <source>
        <dbReference type="PROSITE-ProRule" id="PRU00703"/>
    </source>
</evidence>
<dbReference type="PROSITE" id="PS51371">
    <property type="entry name" value="CBS"/>
    <property type="match status" value="2"/>
</dbReference>
<dbReference type="SUPFAM" id="SSF54631">
    <property type="entry name" value="CBS-domain pair"/>
    <property type="match status" value="1"/>
</dbReference>
<evidence type="ECO:0000313" key="6">
    <source>
        <dbReference type="Proteomes" id="UP001303946"/>
    </source>
</evidence>
<evidence type="ECO:0000256" key="3">
    <source>
        <dbReference type="SAM" id="MobiDB-lite"/>
    </source>
</evidence>
<name>A0ABZ0CMB4_9BURK</name>
<dbReference type="PANTHER" id="PTHR43080">
    <property type="entry name" value="CBS DOMAIN-CONTAINING PROTEIN CBSX3, MITOCHONDRIAL"/>
    <property type="match status" value="1"/>
</dbReference>